<sequence length="520" mass="51565">MVSSSPTSSALSVPVLDSSSNLALTSSSTPAISESTSASDIGSSSSPEFGTSSAPMSDASSDSTFTFCILPPLSVCPTSAFGSPSPLAFDGSSASGFGASSAPMVGSSSTSAFTSSSTDPEFGESSALGFDISSVPILGTTPVSCQSISASASGASTSNAPASATSSTPTITSSSVPAFSTSASPFGASSSLSDPEFISSSTSALCQTTSTSAFGASSAPTFISSLNPAVSQANSTSAFEAPASGGSIASGFGSFTDIASLSTPSNTLPFGFSFATPICFDGSSVSASTLGSSNISGLASFGSGKQGSPFAMPFYKYISLEELRSGYRYDQAAGGITYGVSTSNPTSFGATSTIHSCPLPASFSSSPLLCSLPSGSSSAQDHTQATPSTIPFVNTTSSPTGILPVLNVPNIQLFPLPQLVAPTFQLTNAVAGQGISFVHGITPQSYTLGMPIAPAFGQLVFTSLPLQYPGHVTGSGQSIGLLALLQPICAFSVDNSAQSPPSGLEPATFALLARRSNPLS</sequence>
<dbReference type="STRING" id="3983.A0A2C9U5G9"/>
<protein>
    <submittedName>
        <fullName evidence="2">Uncharacterized protein</fullName>
    </submittedName>
</protein>
<evidence type="ECO:0000313" key="2">
    <source>
        <dbReference type="EMBL" id="OAY24988.1"/>
    </source>
</evidence>
<dbReference type="AlphaFoldDB" id="A0A2C9U5G9"/>
<feature type="region of interest" description="Disordered" evidence="1">
    <location>
        <begin position="153"/>
        <end position="175"/>
    </location>
</feature>
<name>A0A2C9U5G9_MANES</name>
<gene>
    <name evidence="2" type="ORF">MANES_17G059400</name>
</gene>
<organism evidence="2">
    <name type="scientific">Manihot esculenta</name>
    <name type="common">Cassava</name>
    <name type="synonym">Jatropha manihot</name>
    <dbReference type="NCBI Taxonomy" id="3983"/>
    <lineage>
        <taxon>Eukaryota</taxon>
        <taxon>Viridiplantae</taxon>
        <taxon>Streptophyta</taxon>
        <taxon>Embryophyta</taxon>
        <taxon>Tracheophyta</taxon>
        <taxon>Spermatophyta</taxon>
        <taxon>Magnoliopsida</taxon>
        <taxon>eudicotyledons</taxon>
        <taxon>Gunneridae</taxon>
        <taxon>Pentapetalae</taxon>
        <taxon>rosids</taxon>
        <taxon>fabids</taxon>
        <taxon>Malpighiales</taxon>
        <taxon>Euphorbiaceae</taxon>
        <taxon>Crotonoideae</taxon>
        <taxon>Manihoteae</taxon>
        <taxon>Manihot</taxon>
    </lineage>
</organism>
<proteinExistence type="predicted"/>
<feature type="region of interest" description="Disordered" evidence="1">
    <location>
        <begin position="21"/>
        <end position="57"/>
    </location>
</feature>
<dbReference type="EMBL" id="CM004403">
    <property type="protein sequence ID" value="OAY24988.1"/>
    <property type="molecule type" value="Genomic_DNA"/>
</dbReference>
<reference evidence="2" key="1">
    <citation type="submission" date="2016-02" db="EMBL/GenBank/DDBJ databases">
        <title>WGS assembly of Manihot esculenta.</title>
        <authorList>
            <person name="Bredeson J.V."/>
            <person name="Prochnik S.E."/>
            <person name="Lyons J.B."/>
            <person name="Schmutz J."/>
            <person name="Grimwood J."/>
            <person name="Vrebalov J."/>
            <person name="Bart R.S."/>
            <person name="Amuge T."/>
            <person name="Ferguson M.E."/>
            <person name="Green R."/>
            <person name="Putnam N."/>
            <person name="Stites J."/>
            <person name="Rounsley S."/>
            <person name="Rokhsar D.S."/>
        </authorList>
    </citation>
    <scope>NUCLEOTIDE SEQUENCE [LARGE SCALE GENOMIC DNA]</scope>
    <source>
        <tissue evidence="2">Leaf</tissue>
    </source>
</reference>
<evidence type="ECO:0000256" key="1">
    <source>
        <dbReference type="SAM" id="MobiDB-lite"/>
    </source>
</evidence>
<accession>A0A2C9U5G9</accession>